<keyword evidence="8" id="KW-0066">ATP synthesis</keyword>
<dbReference type="AlphaFoldDB" id="A0A4S2N5H6"/>
<proteinExistence type="inferred from homology"/>
<dbReference type="PANTHER" id="PTHR11910">
    <property type="entry name" value="ATP SYNTHASE DELTA CHAIN"/>
    <property type="match status" value="1"/>
</dbReference>
<organism evidence="9 10">
    <name type="scientific">Ascodesmis nigricans</name>
    <dbReference type="NCBI Taxonomy" id="341454"/>
    <lineage>
        <taxon>Eukaryota</taxon>
        <taxon>Fungi</taxon>
        <taxon>Dikarya</taxon>
        <taxon>Ascomycota</taxon>
        <taxon>Pezizomycotina</taxon>
        <taxon>Pezizomycetes</taxon>
        <taxon>Pezizales</taxon>
        <taxon>Ascodesmidaceae</taxon>
        <taxon>Ascodesmis</taxon>
    </lineage>
</organism>
<dbReference type="OrthoDB" id="1262810at2759"/>
<evidence type="ECO:0000256" key="4">
    <source>
        <dbReference type="ARBA" id="ARBA00022448"/>
    </source>
</evidence>
<dbReference type="Proteomes" id="UP000298138">
    <property type="component" value="Unassembled WGS sequence"/>
</dbReference>
<keyword evidence="4" id="KW-0813">Transport</keyword>
<evidence type="ECO:0000256" key="1">
    <source>
        <dbReference type="ARBA" id="ARBA00004370"/>
    </source>
</evidence>
<keyword evidence="5" id="KW-0375">Hydrogen ion transport</keyword>
<evidence type="ECO:0000313" key="9">
    <source>
        <dbReference type="EMBL" id="TGZ84490.1"/>
    </source>
</evidence>
<evidence type="ECO:0000256" key="7">
    <source>
        <dbReference type="ARBA" id="ARBA00023136"/>
    </source>
</evidence>
<evidence type="ECO:0000256" key="2">
    <source>
        <dbReference type="ARBA" id="ARBA00007046"/>
    </source>
</evidence>
<dbReference type="InParanoid" id="A0A4S2N5H6"/>
<comment type="similarity">
    <text evidence="2">Belongs to the ATPase delta chain family.</text>
</comment>
<dbReference type="PRINTS" id="PR00125">
    <property type="entry name" value="ATPASEDELTA"/>
</dbReference>
<protein>
    <recommendedName>
        <fullName evidence="3">ATP synthase subunit 5, mitochondrial</fullName>
    </recommendedName>
</protein>
<dbReference type="SUPFAM" id="SSF47928">
    <property type="entry name" value="N-terminal domain of the delta subunit of the F1F0-ATP synthase"/>
    <property type="match status" value="1"/>
</dbReference>
<evidence type="ECO:0000256" key="8">
    <source>
        <dbReference type="ARBA" id="ARBA00023310"/>
    </source>
</evidence>
<sequence length="218" mass="23061">MLSARLLARQASRQTVRTFAAAAAPTKGPVKPPVALFGVDGNYASALYTACVKTSTLEAADKALQQLKATLAKDKKLSTIIGSPTLNAEEKSAIINEVMKAAGQDKAVKNLLQVMADNNRLGLVNGVIDKFSTLMSAHKGEIQATITSAQPLDQKTLTRLQTAISKSQFVGAGQSLKVENKVNPEIIGGLVVEVADRTIDLSISSKMAKMNKLLTDAL</sequence>
<dbReference type="Gene3D" id="1.10.520.20">
    <property type="entry name" value="N-terminal domain of the delta subunit of the F1F0-ATP synthase"/>
    <property type="match status" value="1"/>
</dbReference>
<dbReference type="GO" id="GO:0046933">
    <property type="term" value="F:proton-transporting ATP synthase activity, rotational mechanism"/>
    <property type="evidence" value="ECO:0007669"/>
    <property type="project" value="InterPro"/>
</dbReference>
<gene>
    <name evidence="9" type="ORF">EX30DRAFT_337015</name>
</gene>
<evidence type="ECO:0000313" key="10">
    <source>
        <dbReference type="Proteomes" id="UP000298138"/>
    </source>
</evidence>
<reference evidence="9 10" key="1">
    <citation type="submission" date="2019-04" db="EMBL/GenBank/DDBJ databases">
        <title>Comparative genomics and transcriptomics to analyze fruiting body development in filamentous ascomycetes.</title>
        <authorList>
            <consortium name="DOE Joint Genome Institute"/>
            <person name="Lutkenhaus R."/>
            <person name="Traeger S."/>
            <person name="Breuer J."/>
            <person name="Kuo A."/>
            <person name="Lipzen A."/>
            <person name="Pangilinan J."/>
            <person name="Dilworth D."/>
            <person name="Sandor L."/>
            <person name="Poggeler S."/>
            <person name="Barry K."/>
            <person name="Grigoriev I.V."/>
            <person name="Nowrousian M."/>
        </authorList>
    </citation>
    <scope>NUCLEOTIDE SEQUENCE [LARGE SCALE GENOMIC DNA]</scope>
    <source>
        <strain evidence="9 10">CBS 389.68</strain>
    </source>
</reference>
<dbReference type="EMBL" id="ML220112">
    <property type="protein sequence ID" value="TGZ84490.1"/>
    <property type="molecule type" value="Genomic_DNA"/>
</dbReference>
<dbReference type="NCBIfam" id="TIGR01145">
    <property type="entry name" value="ATP_synt_delta"/>
    <property type="match status" value="1"/>
</dbReference>
<evidence type="ECO:0000256" key="3">
    <source>
        <dbReference type="ARBA" id="ARBA00014723"/>
    </source>
</evidence>
<dbReference type="GO" id="GO:0016020">
    <property type="term" value="C:membrane"/>
    <property type="evidence" value="ECO:0007669"/>
    <property type="project" value="UniProtKB-SubCell"/>
</dbReference>
<dbReference type="STRING" id="341454.A0A4S2N5H6"/>
<keyword evidence="6" id="KW-0406">Ion transport</keyword>
<dbReference type="HAMAP" id="MF_01416">
    <property type="entry name" value="ATP_synth_delta_bact"/>
    <property type="match status" value="1"/>
</dbReference>
<dbReference type="InterPro" id="IPR026015">
    <property type="entry name" value="ATP_synth_OSCP/delta_N_sf"/>
</dbReference>
<accession>A0A4S2N5H6</accession>
<evidence type="ECO:0000256" key="6">
    <source>
        <dbReference type="ARBA" id="ARBA00023065"/>
    </source>
</evidence>
<dbReference type="Pfam" id="PF00213">
    <property type="entry name" value="OSCP"/>
    <property type="match status" value="1"/>
</dbReference>
<evidence type="ECO:0000256" key="5">
    <source>
        <dbReference type="ARBA" id="ARBA00022781"/>
    </source>
</evidence>
<dbReference type="FunCoup" id="A0A4S2N5H6">
    <property type="interactions" value="690"/>
</dbReference>
<name>A0A4S2N5H6_9PEZI</name>
<comment type="subcellular location">
    <subcellularLocation>
        <location evidence="1">Membrane</location>
    </subcellularLocation>
</comment>
<keyword evidence="7" id="KW-0472">Membrane</keyword>
<dbReference type="InterPro" id="IPR000711">
    <property type="entry name" value="ATPase_OSCP/dsu"/>
</dbReference>
<keyword evidence="10" id="KW-1185">Reference proteome</keyword>